<evidence type="ECO:0000256" key="5">
    <source>
        <dbReference type="ARBA" id="ARBA00023136"/>
    </source>
</evidence>
<dbReference type="PANTHER" id="PTHR11266">
    <property type="entry name" value="PEROXISOMAL MEMBRANE PROTEIN 2, PXMP2 MPV17"/>
    <property type="match status" value="1"/>
</dbReference>
<dbReference type="InterPro" id="IPR007248">
    <property type="entry name" value="Mpv17_PMP22"/>
</dbReference>
<feature type="transmembrane region" description="Helical" evidence="6">
    <location>
        <begin position="316"/>
        <end position="335"/>
    </location>
</feature>
<dbReference type="EMBL" id="HBIX01023959">
    <property type="protein sequence ID" value="CAE0723830.1"/>
    <property type="molecule type" value="Transcribed_RNA"/>
</dbReference>
<evidence type="ECO:0000256" key="4">
    <source>
        <dbReference type="ARBA" id="ARBA00022989"/>
    </source>
</evidence>
<keyword evidence="4 6" id="KW-1133">Transmembrane helix</keyword>
<dbReference type="PANTHER" id="PTHR11266:SF80">
    <property type="entry name" value="PEROXISOMAL MEMBRANE PROTEIN 2"/>
    <property type="match status" value="1"/>
</dbReference>
<dbReference type="Pfam" id="PF04117">
    <property type="entry name" value="Mpv17_PMP22"/>
    <property type="match status" value="1"/>
</dbReference>
<evidence type="ECO:0000256" key="6">
    <source>
        <dbReference type="SAM" id="Phobius"/>
    </source>
</evidence>
<accession>A0A7S4AQV4</accession>
<keyword evidence="3 6" id="KW-0812">Transmembrane</keyword>
<organism evidence="7">
    <name type="scientific">Pseudo-nitzschia australis</name>
    <dbReference type="NCBI Taxonomy" id="44445"/>
    <lineage>
        <taxon>Eukaryota</taxon>
        <taxon>Sar</taxon>
        <taxon>Stramenopiles</taxon>
        <taxon>Ochrophyta</taxon>
        <taxon>Bacillariophyta</taxon>
        <taxon>Bacillariophyceae</taxon>
        <taxon>Bacillariophycidae</taxon>
        <taxon>Bacillariales</taxon>
        <taxon>Bacillariaceae</taxon>
        <taxon>Pseudo-nitzschia</taxon>
    </lineage>
</organism>
<evidence type="ECO:0000256" key="1">
    <source>
        <dbReference type="ARBA" id="ARBA00004141"/>
    </source>
</evidence>
<evidence type="ECO:0000256" key="2">
    <source>
        <dbReference type="ARBA" id="ARBA00006824"/>
    </source>
</evidence>
<feature type="transmembrane region" description="Helical" evidence="6">
    <location>
        <begin position="341"/>
        <end position="359"/>
    </location>
</feature>
<comment type="subcellular location">
    <subcellularLocation>
        <location evidence="1">Membrane</location>
        <topology evidence="1">Multi-pass membrane protein</topology>
    </subcellularLocation>
</comment>
<sequence length="372" mass="41804">MRQKTMKINLHNVLIGILLILGLPFNPKAFDIIPRHTLLSTRCSTVATTAPITTTTSHARMITATCADKNNEWGMNHNNDCNAGAIVKIVSRPNQFPWLVIAILVFFRKLLPVPDFNASLGQSLVSQCQQQVEIPGISFFLFGLVTGYSSSISSWYMDLLTRSPLWTKTVTTSLIAVVGDTFAQYIERRKNHSSPVEDKEDLNKDKDSAVSNSSIGSPFFLMKNYDKRRGLSCMGENMLISGPLLHFSYNLMEAFIPTTNGGRSAIFAALTHALIDNFVLDTIFLATMFVSTGIAEGYVREIIPQFRKDFFPTLRMGWLAGICLLPVQFLLFRFFPLSLRVLGVNIIDIFWGAYVSYMVHRRRRQPQENNGS</sequence>
<dbReference type="GO" id="GO:0005737">
    <property type="term" value="C:cytoplasm"/>
    <property type="evidence" value="ECO:0007669"/>
    <property type="project" value="TreeGrafter"/>
</dbReference>
<gene>
    <name evidence="7" type="ORF">PAUS00366_LOCUS16586</name>
</gene>
<proteinExistence type="inferred from homology"/>
<evidence type="ECO:0000256" key="3">
    <source>
        <dbReference type="ARBA" id="ARBA00022692"/>
    </source>
</evidence>
<name>A0A7S4AQV4_9STRA</name>
<keyword evidence="5 6" id="KW-0472">Membrane</keyword>
<evidence type="ECO:0000313" key="7">
    <source>
        <dbReference type="EMBL" id="CAE0723830.1"/>
    </source>
</evidence>
<dbReference type="AlphaFoldDB" id="A0A7S4AQV4"/>
<comment type="similarity">
    <text evidence="2">Belongs to the peroxisomal membrane protein PXMP2/4 family.</text>
</comment>
<dbReference type="GO" id="GO:0016020">
    <property type="term" value="C:membrane"/>
    <property type="evidence" value="ECO:0007669"/>
    <property type="project" value="UniProtKB-SubCell"/>
</dbReference>
<protein>
    <submittedName>
        <fullName evidence="7">Uncharacterized protein</fullName>
    </submittedName>
</protein>
<reference evidence="7" key="1">
    <citation type="submission" date="2021-01" db="EMBL/GenBank/DDBJ databases">
        <authorList>
            <person name="Corre E."/>
            <person name="Pelletier E."/>
            <person name="Niang G."/>
            <person name="Scheremetjew M."/>
            <person name="Finn R."/>
            <person name="Kale V."/>
            <person name="Holt S."/>
            <person name="Cochrane G."/>
            <person name="Meng A."/>
            <person name="Brown T."/>
            <person name="Cohen L."/>
        </authorList>
    </citation>
    <scope>NUCLEOTIDE SEQUENCE</scope>
    <source>
        <strain evidence="7">10249 10 AB</strain>
    </source>
</reference>